<accession>A0AAD8HS63</accession>
<protein>
    <submittedName>
        <fullName evidence="1">Uncharacterized protein</fullName>
    </submittedName>
</protein>
<dbReference type="Proteomes" id="UP001237642">
    <property type="component" value="Unassembled WGS sequence"/>
</dbReference>
<dbReference type="AlphaFoldDB" id="A0AAD8HS63"/>
<gene>
    <name evidence="1" type="ORF">POM88_037983</name>
</gene>
<evidence type="ECO:0000313" key="1">
    <source>
        <dbReference type="EMBL" id="KAK1371891.1"/>
    </source>
</evidence>
<reference evidence="1" key="2">
    <citation type="submission" date="2023-05" db="EMBL/GenBank/DDBJ databases">
        <authorList>
            <person name="Schelkunov M.I."/>
        </authorList>
    </citation>
    <scope>NUCLEOTIDE SEQUENCE</scope>
    <source>
        <strain evidence="1">Hsosn_3</strain>
        <tissue evidence="1">Leaf</tissue>
    </source>
</reference>
<reference evidence="1" key="1">
    <citation type="submission" date="2023-02" db="EMBL/GenBank/DDBJ databases">
        <title>Genome of toxic invasive species Heracleum sosnowskyi carries increased number of genes despite the absence of recent whole-genome duplications.</title>
        <authorList>
            <person name="Schelkunov M."/>
            <person name="Shtratnikova V."/>
            <person name="Makarenko M."/>
            <person name="Klepikova A."/>
            <person name="Omelchenko D."/>
            <person name="Novikova G."/>
            <person name="Obukhova E."/>
            <person name="Bogdanov V."/>
            <person name="Penin A."/>
            <person name="Logacheva M."/>
        </authorList>
    </citation>
    <scope>NUCLEOTIDE SEQUENCE</scope>
    <source>
        <strain evidence="1">Hsosn_3</strain>
        <tissue evidence="1">Leaf</tissue>
    </source>
</reference>
<comment type="caution">
    <text evidence="1">The sequence shown here is derived from an EMBL/GenBank/DDBJ whole genome shotgun (WGS) entry which is preliminary data.</text>
</comment>
<organism evidence="1 2">
    <name type="scientific">Heracleum sosnowskyi</name>
    <dbReference type="NCBI Taxonomy" id="360622"/>
    <lineage>
        <taxon>Eukaryota</taxon>
        <taxon>Viridiplantae</taxon>
        <taxon>Streptophyta</taxon>
        <taxon>Embryophyta</taxon>
        <taxon>Tracheophyta</taxon>
        <taxon>Spermatophyta</taxon>
        <taxon>Magnoliopsida</taxon>
        <taxon>eudicotyledons</taxon>
        <taxon>Gunneridae</taxon>
        <taxon>Pentapetalae</taxon>
        <taxon>asterids</taxon>
        <taxon>campanulids</taxon>
        <taxon>Apiales</taxon>
        <taxon>Apiaceae</taxon>
        <taxon>Apioideae</taxon>
        <taxon>apioid superclade</taxon>
        <taxon>Tordylieae</taxon>
        <taxon>Tordyliinae</taxon>
        <taxon>Heracleum</taxon>
    </lineage>
</organism>
<proteinExistence type="predicted"/>
<evidence type="ECO:0000313" key="2">
    <source>
        <dbReference type="Proteomes" id="UP001237642"/>
    </source>
</evidence>
<dbReference type="EMBL" id="JAUIZM010000008">
    <property type="protein sequence ID" value="KAK1371891.1"/>
    <property type="molecule type" value="Genomic_DNA"/>
</dbReference>
<keyword evidence="2" id="KW-1185">Reference proteome</keyword>
<name>A0AAD8HS63_9APIA</name>
<sequence>MQDATRSCGNVNVVSHLSPLEKYLRAPRIGLSYYYFVKKDGKDREAVSQAALGKESPNPLRTGFVYLYIDLIPYPHLPPSYLSLCRIVNLYIHILLSHRLHLSLAQDTLR</sequence>